<protein>
    <recommendedName>
        <fullName evidence="4">Transmembrane protein</fullName>
    </recommendedName>
</protein>
<dbReference type="OMA" id="TIRINQE"/>
<dbReference type="AlphaFoldDB" id="F4PQX4"/>
<name>F4PQX4_CACFS</name>
<dbReference type="Proteomes" id="UP000007797">
    <property type="component" value="Unassembled WGS sequence"/>
</dbReference>
<reference evidence="3" key="1">
    <citation type="journal article" date="2011" name="Genome Res.">
        <title>Phylogeny-wide analysis of social amoeba genomes highlights ancient origins for complex intercellular communication.</title>
        <authorList>
            <person name="Heidel A.J."/>
            <person name="Lawal H.M."/>
            <person name="Felder M."/>
            <person name="Schilde C."/>
            <person name="Helps N.R."/>
            <person name="Tunggal B."/>
            <person name="Rivero F."/>
            <person name="John U."/>
            <person name="Schleicher M."/>
            <person name="Eichinger L."/>
            <person name="Platzer M."/>
            <person name="Noegel A.A."/>
            <person name="Schaap P."/>
            <person name="Gloeckner G."/>
        </authorList>
    </citation>
    <scope>NUCLEOTIDE SEQUENCE [LARGE SCALE GENOMIC DNA]</scope>
    <source>
        <strain evidence="3">SH3</strain>
    </source>
</reference>
<dbReference type="OrthoDB" id="10659061at2759"/>
<dbReference type="KEGG" id="dfa:DFA_01114"/>
<accession>F4PQX4</accession>
<keyword evidence="3" id="KW-1185">Reference proteome</keyword>
<dbReference type="EMBL" id="GL883010">
    <property type="protein sequence ID" value="EGG21239.1"/>
    <property type="molecule type" value="Genomic_DNA"/>
</dbReference>
<gene>
    <name evidence="2" type="ORF">DFA_01114</name>
</gene>
<evidence type="ECO:0000256" key="1">
    <source>
        <dbReference type="SAM" id="Phobius"/>
    </source>
</evidence>
<evidence type="ECO:0008006" key="4">
    <source>
        <dbReference type="Google" id="ProtNLM"/>
    </source>
</evidence>
<evidence type="ECO:0000313" key="2">
    <source>
        <dbReference type="EMBL" id="EGG21239.1"/>
    </source>
</evidence>
<dbReference type="InterPro" id="IPR053370">
    <property type="entry name" value="QS_Complex_Regulator"/>
</dbReference>
<organism evidence="2 3">
    <name type="scientific">Cavenderia fasciculata</name>
    <name type="common">Slime mold</name>
    <name type="synonym">Dictyostelium fasciculatum</name>
    <dbReference type="NCBI Taxonomy" id="261658"/>
    <lineage>
        <taxon>Eukaryota</taxon>
        <taxon>Amoebozoa</taxon>
        <taxon>Evosea</taxon>
        <taxon>Eumycetozoa</taxon>
        <taxon>Dictyostelia</taxon>
        <taxon>Acytosteliales</taxon>
        <taxon>Cavenderiaceae</taxon>
        <taxon>Cavenderia</taxon>
    </lineage>
</organism>
<evidence type="ECO:0000313" key="3">
    <source>
        <dbReference type="Proteomes" id="UP000007797"/>
    </source>
</evidence>
<sequence>MKYLYSYIFIYILIFIVLNLSLSFGQTQQDLYYTQSDTDLNLVQGAFGIKNLIIGSDSTSNITLRIGIGVTVYEDLILFDQSRSIVNYTTKDDILTVKGNMDISGEFRSINNVMEIETNTINITNSGRFIVENAQNSNIRADILNVGQFTSNASNSNINGLFINLNQTILIDSDFNLYNSTILKYNSSFIINSTTIQNIGNMESNGLIFIDSNSFIVNNEQGLMKFNNSIRLINNDTTSSSSTSSFINNGIIEIISGSSDEDSDDEDDVFIDVPVRNNGVFMVSKNTTIHTLVQPLQGSLVVSNNASVSSNQTINLDGQLMGNGTIRGSVENKELLVGDEKSISQLTIVGNYSESNDSRDIGTGSRFLMTIVSFNTSDHLNVTETATFGQNGTITIRVNQNLKDQMNMTVMTHQQKVGQPKSIKILTYDPNNNNNNNKDNSNCHSYEHGNNKLVVLVNYNCPDENGTNGSLTGAQIAGIVVGSVVGGLMVVAGISYFIFKKIKYTSTGLKLTKTMRNLK</sequence>
<keyword evidence="1" id="KW-0812">Transmembrane</keyword>
<dbReference type="PANTHER" id="PTHR35035">
    <property type="entry name" value="DISCOIDIN-INDUCING COMPLEX SUBUNIT B"/>
    <property type="match status" value="1"/>
</dbReference>
<keyword evidence="1" id="KW-1133">Transmembrane helix</keyword>
<dbReference type="PANTHER" id="PTHR35035:SF3">
    <property type="entry name" value="DISCOIDIN-INDUCING COMPLEX SUBUNIT B"/>
    <property type="match status" value="1"/>
</dbReference>
<dbReference type="GeneID" id="14872666"/>
<feature type="transmembrane region" description="Helical" evidence="1">
    <location>
        <begin position="476"/>
        <end position="499"/>
    </location>
</feature>
<feature type="transmembrane region" description="Helical" evidence="1">
    <location>
        <begin position="7"/>
        <end position="25"/>
    </location>
</feature>
<dbReference type="RefSeq" id="XP_004359089.1">
    <property type="nucleotide sequence ID" value="XM_004359032.1"/>
</dbReference>
<proteinExistence type="predicted"/>
<keyword evidence="1" id="KW-0472">Membrane</keyword>